<dbReference type="Pfam" id="PF12819">
    <property type="entry name" value="Malectin_like"/>
    <property type="match status" value="1"/>
</dbReference>
<dbReference type="GO" id="GO:0016020">
    <property type="term" value="C:membrane"/>
    <property type="evidence" value="ECO:0007669"/>
    <property type="project" value="UniProtKB-SubCell"/>
</dbReference>
<dbReference type="InterPro" id="IPR024788">
    <property type="entry name" value="Malectin-like_Carb-bd_dom"/>
</dbReference>
<dbReference type="AlphaFoldDB" id="A0A7N0UWT1"/>
<reference evidence="4" key="1">
    <citation type="submission" date="2021-01" db="UniProtKB">
        <authorList>
            <consortium name="EnsemblPlants"/>
        </authorList>
    </citation>
    <scope>IDENTIFICATION</scope>
</reference>
<organism evidence="4 5">
    <name type="scientific">Kalanchoe fedtschenkoi</name>
    <name type="common">Lavender scallops</name>
    <name type="synonym">South American air plant</name>
    <dbReference type="NCBI Taxonomy" id="63787"/>
    <lineage>
        <taxon>Eukaryota</taxon>
        <taxon>Viridiplantae</taxon>
        <taxon>Streptophyta</taxon>
        <taxon>Embryophyta</taxon>
        <taxon>Tracheophyta</taxon>
        <taxon>Spermatophyta</taxon>
        <taxon>Magnoliopsida</taxon>
        <taxon>eudicotyledons</taxon>
        <taxon>Gunneridae</taxon>
        <taxon>Pentapetalae</taxon>
        <taxon>Saxifragales</taxon>
        <taxon>Crassulaceae</taxon>
        <taxon>Kalanchoe</taxon>
    </lineage>
</organism>
<sequence length="216" mass="24001">MARHKVVVVPWELIALVLATTLVLVESQDQSGFISIDCGSSTSYTDASYGINYVPDAGFIDSGESKGVSAPYKTNLLTQFETVRSFPEGAKNCYTLEPQQPGVEQFLIRARFMYGNYDLKSKNPEFDLYIGVNFWMTVTISAPDSVFRAEMIHNSSADVINVCLVNKGSGTPFISVLELRPIADKRLYAPETGSMRLYSRLNLGSNSSYRQFSIPY</sequence>
<feature type="chain" id="PRO_5029790453" description="Malectin-like domain-containing protein" evidence="2">
    <location>
        <begin position="28"/>
        <end position="216"/>
    </location>
</feature>
<evidence type="ECO:0000313" key="4">
    <source>
        <dbReference type="EnsemblPlants" id="Kaladp0092s0179.1.v1.1"/>
    </source>
</evidence>
<dbReference type="Proteomes" id="UP000594263">
    <property type="component" value="Unplaced"/>
</dbReference>
<proteinExistence type="predicted"/>
<dbReference type="Gramene" id="Kaladp0092s0179.1.v1.1">
    <property type="protein sequence ID" value="Kaladp0092s0179.1.v1.1"/>
    <property type="gene ID" value="Kaladp0092s0179.v1.1"/>
</dbReference>
<evidence type="ECO:0000256" key="1">
    <source>
        <dbReference type="ARBA" id="ARBA00004167"/>
    </source>
</evidence>
<dbReference type="EnsemblPlants" id="Kaladp0092s0179.1.v1.1">
    <property type="protein sequence ID" value="Kaladp0092s0179.1.v1.1"/>
    <property type="gene ID" value="Kaladp0092s0179.v1.1"/>
</dbReference>
<accession>A0A7N0UWT1</accession>
<protein>
    <recommendedName>
        <fullName evidence="3">Malectin-like domain-containing protein</fullName>
    </recommendedName>
</protein>
<evidence type="ECO:0000259" key="3">
    <source>
        <dbReference type="Pfam" id="PF12819"/>
    </source>
</evidence>
<evidence type="ECO:0000313" key="5">
    <source>
        <dbReference type="Proteomes" id="UP000594263"/>
    </source>
</evidence>
<name>A0A7N0UWT1_KALFE</name>
<dbReference type="PANTHER" id="PTHR45631">
    <property type="entry name" value="OS07G0107800 PROTEIN-RELATED"/>
    <property type="match status" value="1"/>
</dbReference>
<feature type="signal peptide" evidence="2">
    <location>
        <begin position="1"/>
        <end position="27"/>
    </location>
</feature>
<comment type="subcellular location">
    <subcellularLocation>
        <location evidence="1">Membrane</location>
        <topology evidence="1">Single-pass membrane protein</topology>
    </subcellularLocation>
</comment>
<evidence type="ECO:0000256" key="2">
    <source>
        <dbReference type="SAM" id="SignalP"/>
    </source>
</evidence>
<dbReference type="PANTHER" id="PTHR45631:SF202">
    <property type="entry name" value="SENESCENCE-INDUCED RECEPTOR-LIKE SERINE_THREONINE-PROTEIN KINASE"/>
    <property type="match status" value="1"/>
</dbReference>
<feature type="domain" description="Malectin-like" evidence="3">
    <location>
        <begin position="36"/>
        <end position="208"/>
    </location>
</feature>
<keyword evidence="2" id="KW-0732">Signal</keyword>
<dbReference type="OMA" id="IRAYFFY"/>
<keyword evidence="5" id="KW-1185">Reference proteome</keyword>